<dbReference type="GO" id="GO:0008033">
    <property type="term" value="P:tRNA processing"/>
    <property type="evidence" value="ECO:0007669"/>
    <property type="project" value="UniProtKB-KW"/>
</dbReference>
<organism evidence="14">
    <name type="scientific">marine metagenome</name>
    <dbReference type="NCBI Taxonomy" id="408172"/>
    <lineage>
        <taxon>unclassified sequences</taxon>
        <taxon>metagenomes</taxon>
        <taxon>ecological metagenomes</taxon>
    </lineage>
</organism>
<dbReference type="SUPFAM" id="SSF55821">
    <property type="entry name" value="YrdC/RibB"/>
    <property type="match status" value="1"/>
</dbReference>
<dbReference type="InterPro" id="IPR050156">
    <property type="entry name" value="TC-AMP_synthase_SUA5"/>
</dbReference>
<dbReference type="InterPro" id="IPR006070">
    <property type="entry name" value="Sua5-like_dom"/>
</dbReference>
<dbReference type="GO" id="GO:0005524">
    <property type="term" value="F:ATP binding"/>
    <property type="evidence" value="ECO:0007669"/>
    <property type="project" value="UniProtKB-KW"/>
</dbReference>
<keyword evidence="8" id="KW-0547">Nucleotide-binding</keyword>
<dbReference type="NCBIfam" id="TIGR00057">
    <property type="entry name" value="L-threonylcarbamoyladenylate synthase"/>
    <property type="match status" value="1"/>
</dbReference>
<keyword evidence="5" id="KW-0808">Transferase</keyword>
<evidence type="ECO:0000256" key="7">
    <source>
        <dbReference type="ARBA" id="ARBA00022695"/>
    </source>
</evidence>
<evidence type="ECO:0000256" key="3">
    <source>
        <dbReference type="ARBA" id="ARBA00012584"/>
    </source>
</evidence>
<evidence type="ECO:0000259" key="13">
    <source>
        <dbReference type="PROSITE" id="PS51163"/>
    </source>
</evidence>
<feature type="domain" description="YrdC-like" evidence="13">
    <location>
        <begin position="7"/>
        <end position="189"/>
    </location>
</feature>
<protein>
    <recommendedName>
        <fullName evidence="10">L-threonylcarbamoyladenylate synthase</fullName>
        <ecNumber evidence="3">2.7.7.87</ecNumber>
    </recommendedName>
    <alternativeName>
        <fullName evidence="10">L-threonylcarbamoyladenylate synthase</fullName>
    </alternativeName>
</protein>
<dbReference type="GO" id="GO:0006450">
    <property type="term" value="P:regulation of translational fidelity"/>
    <property type="evidence" value="ECO:0007669"/>
    <property type="project" value="TreeGrafter"/>
</dbReference>
<comment type="subcellular location">
    <subcellularLocation>
        <location evidence="1">Cytoplasm</location>
    </subcellularLocation>
</comment>
<dbReference type="InterPro" id="IPR017945">
    <property type="entry name" value="DHBP_synth_RibB-like_a/b_dom"/>
</dbReference>
<dbReference type="PROSITE" id="PS51163">
    <property type="entry name" value="YRDC"/>
    <property type="match status" value="1"/>
</dbReference>
<reference evidence="14" key="1">
    <citation type="submission" date="2018-05" db="EMBL/GenBank/DDBJ databases">
        <authorList>
            <person name="Lanie J.A."/>
            <person name="Ng W.-L."/>
            <person name="Kazmierczak K.M."/>
            <person name="Andrzejewski T.M."/>
            <person name="Davidsen T.M."/>
            <person name="Wayne K.J."/>
            <person name="Tettelin H."/>
            <person name="Glass J.I."/>
            <person name="Rusch D."/>
            <person name="Podicherti R."/>
            <person name="Tsui H.-C.T."/>
            <person name="Winkler M.E."/>
        </authorList>
    </citation>
    <scope>NUCLEOTIDE SEQUENCE</scope>
</reference>
<dbReference type="GO" id="GO:0061710">
    <property type="term" value="F:L-threonylcarbamoyladenylate synthase"/>
    <property type="evidence" value="ECO:0007669"/>
    <property type="project" value="UniProtKB-EC"/>
</dbReference>
<dbReference type="EMBL" id="UINC01038069">
    <property type="protein sequence ID" value="SVB34520.1"/>
    <property type="molecule type" value="Genomic_DNA"/>
</dbReference>
<dbReference type="EC" id="2.7.7.87" evidence="3"/>
<evidence type="ECO:0000256" key="10">
    <source>
        <dbReference type="ARBA" id="ARBA00029774"/>
    </source>
</evidence>
<evidence type="ECO:0000256" key="12">
    <source>
        <dbReference type="SAM" id="MobiDB-lite"/>
    </source>
</evidence>
<comment type="catalytic activity">
    <reaction evidence="11">
        <text>L-threonine + hydrogencarbonate + ATP = L-threonylcarbamoyladenylate + diphosphate + H2O</text>
        <dbReference type="Rhea" id="RHEA:36407"/>
        <dbReference type="ChEBI" id="CHEBI:15377"/>
        <dbReference type="ChEBI" id="CHEBI:17544"/>
        <dbReference type="ChEBI" id="CHEBI:30616"/>
        <dbReference type="ChEBI" id="CHEBI:33019"/>
        <dbReference type="ChEBI" id="CHEBI:57926"/>
        <dbReference type="ChEBI" id="CHEBI:73682"/>
        <dbReference type="EC" id="2.7.7.87"/>
    </reaction>
</comment>
<proteinExistence type="inferred from homology"/>
<dbReference type="GO" id="GO:0003725">
    <property type="term" value="F:double-stranded RNA binding"/>
    <property type="evidence" value="ECO:0007669"/>
    <property type="project" value="InterPro"/>
</dbReference>
<accession>A0A382D7Y2</accession>
<evidence type="ECO:0000256" key="2">
    <source>
        <dbReference type="ARBA" id="ARBA00007663"/>
    </source>
</evidence>
<dbReference type="PANTHER" id="PTHR17490:SF16">
    <property type="entry name" value="THREONYLCARBAMOYL-AMP SYNTHASE"/>
    <property type="match status" value="1"/>
</dbReference>
<evidence type="ECO:0000256" key="5">
    <source>
        <dbReference type="ARBA" id="ARBA00022679"/>
    </source>
</evidence>
<dbReference type="GO" id="GO:0005737">
    <property type="term" value="C:cytoplasm"/>
    <property type="evidence" value="ECO:0007669"/>
    <property type="project" value="UniProtKB-SubCell"/>
</dbReference>
<keyword evidence="6" id="KW-0819">tRNA processing</keyword>
<keyword evidence="9" id="KW-0067">ATP-binding</keyword>
<evidence type="ECO:0000256" key="8">
    <source>
        <dbReference type="ARBA" id="ARBA00022741"/>
    </source>
</evidence>
<keyword evidence="4" id="KW-0963">Cytoplasm</keyword>
<evidence type="ECO:0000256" key="11">
    <source>
        <dbReference type="ARBA" id="ARBA00048366"/>
    </source>
</evidence>
<evidence type="ECO:0000256" key="9">
    <source>
        <dbReference type="ARBA" id="ARBA00022840"/>
    </source>
</evidence>
<evidence type="ECO:0000256" key="1">
    <source>
        <dbReference type="ARBA" id="ARBA00004496"/>
    </source>
</evidence>
<dbReference type="Pfam" id="PF01300">
    <property type="entry name" value="Sua5_yciO_yrdC"/>
    <property type="match status" value="1"/>
</dbReference>
<dbReference type="PANTHER" id="PTHR17490">
    <property type="entry name" value="SUA5"/>
    <property type="match status" value="1"/>
</dbReference>
<evidence type="ECO:0000313" key="14">
    <source>
        <dbReference type="EMBL" id="SVB34520.1"/>
    </source>
</evidence>
<dbReference type="GO" id="GO:0000049">
    <property type="term" value="F:tRNA binding"/>
    <property type="evidence" value="ECO:0007669"/>
    <property type="project" value="TreeGrafter"/>
</dbReference>
<dbReference type="Gene3D" id="3.90.870.10">
    <property type="entry name" value="DHBP synthase"/>
    <property type="match status" value="1"/>
</dbReference>
<evidence type="ECO:0000256" key="6">
    <source>
        <dbReference type="ARBA" id="ARBA00022694"/>
    </source>
</evidence>
<feature type="compositionally biased region" description="Polar residues" evidence="12">
    <location>
        <begin position="165"/>
        <end position="181"/>
    </location>
</feature>
<keyword evidence="7" id="KW-0548">Nucleotidyltransferase</keyword>
<gene>
    <name evidence="14" type="ORF">METZ01_LOCUS187374</name>
</gene>
<feature type="region of interest" description="Disordered" evidence="12">
    <location>
        <begin position="165"/>
        <end position="193"/>
    </location>
</feature>
<comment type="similarity">
    <text evidence="2">Belongs to the SUA5 family.</text>
</comment>
<dbReference type="AlphaFoldDB" id="A0A382D7Y2"/>
<evidence type="ECO:0000256" key="4">
    <source>
        <dbReference type="ARBA" id="ARBA00022490"/>
    </source>
</evidence>
<name>A0A382D7Y2_9ZZZZ</name>
<sequence>MIYPATDQYINLANDTLENGEVIVYPTDTLYGFGVDATNTEAIHKLNRLKGRIQPLSIILESVEHLHDFAEFDVDIESQMKELFPGRYTALLPAKESNLSPFVQNGSPKIGVRIPNHFFPVKLVKLLGKPIITTSINRHGNDPLNDVTQVEIDFPNVDIFEDSNHSPSKGSTIIDFSSSPPTIVRDGDGPYPL</sequence>